<dbReference type="InterPro" id="IPR024983">
    <property type="entry name" value="CHAT_dom"/>
</dbReference>
<sequence>MSSQLPIIDRLKAYTRRADYPALARRIARLSSRRRAKPALALQIAEAYLCQGQILLARSALAHASLRRARPGLRLRIRLEQAFAGLLAGQPIPECLAHAEHAWNNTQSHALTRRERCLTEVPWRRLQLAAGAQFEISREQRDRAVASLEPLATGLEAQACVEEALKVRLMLAERQPCTDQQLAALSELVADAERADFLEWAAHAGVSRARLMLKHAASLTDIEAELTAAERRYAQANHRQGPVEIARLRAQLQVERHGASLDALIACLAAFRQGDNLKGELSLLLDLAQLALERGDIVSAESYRQQGQQLAHASGMLMMRDNTLHAQADLLQRRNHYRTAIELCHAGLAETHSHFIAACLEQLLGTSYGFLKATDKAIAHYHRALVAFEVMGNEPSASNVALLLAEQLARQQGHDTSEAIALLVTWQRRDLARGDIAALLAKLEVQGQLLQIEPGMRGIVHHLLDTAERLAGRLHGPEGARRLGNLQQQRALLAQREHDPAGYLAAVLDAEGIYQAAGLAYEMANCRYLAGIHHLDQLHHDPERHADSAWEALNQALAYYIDSGMRQQAADARYMLALLLFHLMGYLDAEQCQIRSDQALALLAEGEADLDAIRSDFAAGQALTSLHVKRELRQKSQRLYALAIQLAAGTQPTAVTWQWVQKAKARALCDILGSGALLPARLQSALAVHPQAQALARQEHDLVARLQQAPLEARFALNAKLDKLRQRMAAHPVLHDLLALRNGEIPTLDTLPTLLAPTDAAEPSTLLVDWVTVGKRLFLMTLRPGESPTLTPLPLSLGQVTAFVQDNLGPRYFRDTLYLNPLLLHELDPLTAPLTRLAHPGERLVLSPSGALHGVPLHALSLDDEALIARHPVVYSPGLGVLRHCLLRAGDTPGFQRVALFGDPEGDLPVAALLVTSLGKRLGAAPRWGSEVTRKAFREQIQGCDLIHYQGHARFNATEPLESHLSLADGPLSAREIFALPELAAPLVTLAACESAVSEIATGDEPLGLIPAFLQAGARAVLATQWRTHADSGARLIEHFHDALDPPGSHRDLSKALQQAILETRTTPGFETPYHWAPFILYGGWR</sequence>
<organism evidence="2 3">
    <name type="scientific">Halomonas cerina</name>
    <dbReference type="NCBI Taxonomy" id="447424"/>
    <lineage>
        <taxon>Bacteria</taxon>
        <taxon>Pseudomonadati</taxon>
        <taxon>Pseudomonadota</taxon>
        <taxon>Gammaproteobacteria</taxon>
        <taxon>Oceanospirillales</taxon>
        <taxon>Halomonadaceae</taxon>
        <taxon>Halomonas</taxon>
    </lineage>
</organism>
<reference evidence="2 3" key="1">
    <citation type="submission" date="2020-08" db="EMBL/GenBank/DDBJ databases">
        <title>Genomic Encyclopedia of Type Strains, Phase III (KMG-III): the genomes of soil and plant-associated and newly described type strains.</title>
        <authorList>
            <person name="Whitman W."/>
        </authorList>
    </citation>
    <scope>NUCLEOTIDE SEQUENCE [LARGE SCALE GENOMIC DNA]</scope>
    <source>
        <strain evidence="2 3">CECT 7282</strain>
    </source>
</reference>
<evidence type="ECO:0000313" key="2">
    <source>
        <dbReference type="EMBL" id="MBB3192546.1"/>
    </source>
</evidence>
<gene>
    <name evidence="2" type="ORF">FHR94_003843</name>
</gene>
<dbReference type="Proteomes" id="UP000547614">
    <property type="component" value="Unassembled WGS sequence"/>
</dbReference>
<feature type="domain" description="CHAT" evidence="1">
    <location>
        <begin position="830"/>
        <end position="1083"/>
    </location>
</feature>
<comment type="caution">
    <text evidence="2">The sequence shown here is derived from an EMBL/GenBank/DDBJ whole genome shotgun (WGS) entry which is preliminary data.</text>
</comment>
<dbReference type="PANTHER" id="PTHR10098:SF108">
    <property type="entry name" value="TETRATRICOPEPTIDE REPEAT PROTEIN 28"/>
    <property type="match status" value="1"/>
</dbReference>
<dbReference type="AlphaFoldDB" id="A0A839VJI5"/>
<evidence type="ECO:0000313" key="3">
    <source>
        <dbReference type="Proteomes" id="UP000547614"/>
    </source>
</evidence>
<protein>
    <recommendedName>
        <fullName evidence="1">CHAT domain-containing protein</fullName>
    </recommendedName>
</protein>
<proteinExistence type="predicted"/>
<dbReference type="Pfam" id="PF12770">
    <property type="entry name" value="CHAT"/>
    <property type="match status" value="1"/>
</dbReference>
<dbReference type="EMBL" id="JACHXP010000034">
    <property type="protein sequence ID" value="MBB3192546.1"/>
    <property type="molecule type" value="Genomic_DNA"/>
</dbReference>
<keyword evidence="3" id="KW-1185">Reference proteome</keyword>
<name>A0A839VJI5_9GAMM</name>
<evidence type="ECO:0000259" key="1">
    <source>
        <dbReference type="Pfam" id="PF12770"/>
    </source>
</evidence>
<dbReference type="RefSeq" id="WP_183328273.1">
    <property type="nucleotide sequence ID" value="NZ_JACHXP010000034.1"/>
</dbReference>
<dbReference type="PANTHER" id="PTHR10098">
    <property type="entry name" value="RAPSYN-RELATED"/>
    <property type="match status" value="1"/>
</dbReference>
<accession>A0A839VJI5</accession>